<evidence type="ECO:0000256" key="1">
    <source>
        <dbReference type="SAM" id="MobiDB-lite"/>
    </source>
</evidence>
<feature type="compositionally biased region" description="Polar residues" evidence="1">
    <location>
        <begin position="48"/>
        <end position="57"/>
    </location>
</feature>
<feature type="compositionally biased region" description="Basic and acidic residues" evidence="1">
    <location>
        <begin position="58"/>
        <end position="67"/>
    </location>
</feature>
<evidence type="ECO:0000313" key="3">
    <source>
        <dbReference type="Proteomes" id="UP001066276"/>
    </source>
</evidence>
<comment type="caution">
    <text evidence="2">The sequence shown here is derived from an EMBL/GenBank/DDBJ whole genome shotgun (WGS) entry which is preliminary data.</text>
</comment>
<evidence type="ECO:0000313" key="2">
    <source>
        <dbReference type="EMBL" id="KAJ1127053.1"/>
    </source>
</evidence>
<name>A0AAV7PKF4_PLEWA</name>
<feature type="region of interest" description="Disordered" evidence="1">
    <location>
        <begin position="43"/>
        <end position="79"/>
    </location>
</feature>
<dbReference type="AlphaFoldDB" id="A0AAV7PKF4"/>
<dbReference type="Proteomes" id="UP001066276">
    <property type="component" value="Chromosome 7"/>
</dbReference>
<gene>
    <name evidence="2" type="ORF">NDU88_005459</name>
</gene>
<sequence>MRALSVDLVMGKRSRVERTARDLPKNTLEKGVEVIALSMSGMHRGAGLNSNSNAKNGNSREELKPWNDRVFSNTEDDRRETKQQSYCIQIIMCESVPTI</sequence>
<protein>
    <submittedName>
        <fullName evidence="2">Uncharacterized protein</fullName>
    </submittedName>
</protein>
<accession>A0AAV7PKF4</accession>
<keyword evidence="3" id="KW-1185">Reference proteome</keyword>
<organism evidence="2 3">
    <name type="scientific">Pleurodeles waltl</name>
    <name type="common">Iberian ribbed newt</name>
    <dbReference type="NCBI Taxonomy" id="8319"/>
    <lineage>
        <taxon>Eukaryota</taxon>
        <taxon>Metazoa</taxon>
        <taxon>Chordata</taxon>
        <taxon>Craniata</taxon>
        <taxon>Vertebrata</taxon>
        <taxon>Euteleostomi</taxon>
        <taxon>Amphibia</taxon>
        <taxon>Batrachia</taxon>
        <taxon>Caudata</taxon>
        <taxon>Salamandroidea</taxon>
        <taxon>Salamandridae</taxon>
        <taxon>Pleurodelinae</taxon>
        <taxon>Pleurodeles</taxon>
    </lineage>
</organism>
<reference evidence="2" key="1">
    <citation type="journal article" date="2022" name="bioRxiv">
        <title>Sequencing and chromosome-scale assembly of the giantPleurodeles waltlgenome.</title>
        <authorList>
            <person name="Brown T."/>
            <person name="Elewa A."/>
            <person name="Iarovenko S."/>
            <person name="Subramanian E."/>
            <person name="Araus A.J."/>
            <person name="Petzold A."/>
            <person name="Susuki M."/>
            <person name="Suzuki K.-i.T."/>
            <person name="Hayashi T."/>
            <person name="Toyoda A."/>
            <person name="Oliveira C."/>
            <person name="Osipova E."/>
            <person name="Leigh N.D."/>
            <person name="Simon A."/>
            <person name="Yun M.H."/>
        </authorList>
    </citation>
    <scope>NUCLEOTIDE SEQUENCE</scope>
    <source>
        <strain evidence="2">20211129_DDA</strain>
        <tissue evidence="2">Liver</tissue>
    </source>
</reference>
<proteinExistence type="predicted"/>
<dbReference type="EMBL" id="JANPWB010000011">
    <property type="protein sequence ID" value="KAJ1127053.1"/>
    <property type="molecule type" value="Genomic_DNA"/>
</dbReference>